<evidence type="ECO:0000313" key="9">
    <source>
        <dbReference type="Proteomes" id="UP000003163"/>
    </source>
</evidence>
<evidence type="ECO:0000313" key="8">
    <source>
        <dbReference type="EMBL" id="EJW03664.1"/>
    </source>
</evidence>
<evidence type="ECO:0000259" key="7">
    <source>
        <dbReference type="Pfam" id="PF05529"/>
    </source>
</evidence>
<comment type="function">
    <text evidence="5">May play a role in anterograde transport of membrane proteins from the endoplasmic reticulum to the Golgi.</text>
</comment>
<reference evidence="8 9" key="1">
    <citation type="submission" date="2011-08" db="EMBL/GenBank/DDBJ databases">
        <authorList>
            <person name="Liu Z.J."/>
            <person name="Shi F.L."/>
            <person name="Lu J.Q."/>
            <person name="Li M."/>
            <person name="Wang Z.L."/>
        </authorList>
    </citation>
    <scope>NUCLEOTIDE SEQUENCE [LARGE SCALE GENOMIC DNA]</scope>
    <source>
        <strain evidence="8 9">USNM 41457</strain>
    </source>
</reference>
<dbReference type="GO" id="GO:0070973">
    <property type="term" value="P:protein localization to endoplasmic reticulum exit site"/>
    <property type="evidence" value="ECO:0007669"/>
    <property type="project" value="UniProtKB-UniRule"/>
</dbReference>
<accession>J9D833</accession>
<feature type="transmembrane region" description="Helical" evidence="5">
    <location>
        <begin position="6"/>
        <end position="28"/>
    </location>
</feature>
<proteinExistence type="inferred from homology"/>
<feature type="coiled-coil region" evidence="6">
    <location>
        <begin position="132"/>
        <end position="180"/>
    </location>
</feature>
<keyword evidence="4 5" id="KW-0472">Membrane</keyword>
<feature type="domain" description="BAP29/BAP31 transmembrane" evidence="7">
    <location>
        <begin position="1"/>
        <end position="69"/>
    </location>
</feature>
<dbReference type="GO" id="GO:0006886">
    <property type="term" value="P:intracellular protein transport"/>
    <property type="evidence" value="ECO:0007669"/>
    <property type="project" value="UniProtKB-UniRule"/>
</dbReference>
<dbReference type="InterPro" id="IPR008417">
    <property type="entry name" value="BAP29/BAP31"/>
</dbReference>
<dbReference type="VEuPathDB" id="MicrosporidiaDB:EDEG_02013"/>
<keyword evidence="5" id="KW-0653">Protein transport</keyword>
<sequence>MGITTITVQILLISELTLFTSLILPLPYKRSLISYFATSKSVTLRTIKHILLALYAMVTIMFIDSIHKVCINKGTPNLPFMYHAERNMYLTGFTLYIALIFYAFCRLLLKLHLDEMNASVLKKQSMSQKKFVEQILKEGKEKDQKVKDLEEKVKKNEALVKQAKNNVSEYTSLLKKYNQLIEKTTGENKKNK</sequence>
<dbReference type="HOGENOM" id="CLU_120104_0_0_1"/>
<dbReference type="Proteomes" id="UP000003163">
    <property type="component" value="Unassembled WGS sequence"/>
</dbReference>
<evidence type="ECO:0000256" key="3">
    <source>
        <dbReference type="ARBA" id="ARBA00022989"/>
    </source>
</evidence>
<dbReference type="Pfam" id="PF05529">
    <property type="entry name" value="Bap31"/>
    <property type="match status" value="2"/>
</dbReference>
<dbReference type="InterPro" id="IPR040463">
    <property type="entry name" value="BAP29/BAP31_N"/>
</dbReference>
<evidence type="ECO:0000256" key="5">
    <source>
        <dbReference type="RuleBase" id="RU367026"/>
    </source>
</evidence>
<name>J9D833_EDHAE</name>
<dbReference type="AlphaFoldDB" id="J9D833"/>
<keyword evidence="6" id="KW-0175">Coiled coil</keyword>
<comment type="similarity">
    <text evidence="5">Belongs to the BCAP29/BCAP31 family.</text>
</comment>
<keyword evidence="5" id="KW-0931">ER-Golgi transport</keyword>
<keyword evidence="2 5" id="KW-0812">Transmembrane</keyword>
<dbReference type="GO" id="GO:0006888">
    <property type="term" value="P:endoplasmic reticulum to Golgi vesicle-mediated transport"/>
    <property type="evidence" value="ECO:0007669"/>
    <property type="project" value="UniProtKB-UniRule"/>
</dbReference>
<feature type="transmembrane region" description="Helical" evidence="5">
    <location>
        <begin position="49"/>
        <end position="67"/>
    </location>
</feature>
<keyword evidence="9" id="KW-1185">Reference proteome</keyword>
<protein>
    <recommendedName>
        <fullName evidence="5">Endoplasmic reticulum transmembrane protein</fullName>
    </recommendedName>
</protein>
<dbReference type="OrthoDB" id="435607at2759"/>
<evidence type="ECO:0000256" key="2">
    <source>
        <dbReference type="ARBA" id="ARBA00022692"/>
    </source>
</evidence>
<comment type="caution">
    <text evidence="8">The sequence shown here is derived from an EMBL/GenBank/DDBJ whole genome shotgun (WGS) entry which is preliminary data.</text>
</comment>
<dbReference type="OMA" id="LRTIKHI"/>
<feature type="domain" description="BAP29/BAP31 transmembrane" evidence="7">
    <location>
        <begin position="82"/>
        <end position="112"/>
    </location>
</feature>
<dbReference type="PANTHER" id="PTHR12701">
    <property type="entry name" value="BCR-ASSOCIATED PROTEIN, BAP"/>
    <property type="match status" value="1"/>
</dbReference>
<comment type="subcellular location">
    <subcellularLocation>
        <location evidence="5">Endoplasmic reticulum membrane</location>
        <topology evidence="5">Multi-pass membrane protein</topology>
    </subcellularLocation>
    <subcellularLocation>
        <location evidence="1">Membrane</location>
        <topology evidence="1">Multi-pass membrane protein</topology>
    </subcellularLocation>
</comment>
<feature type="transmembrane region" description="Helical" evidence="5">
    <location>
        <begin position="87"/>
        <end position="109"/>
    </location>
</feature>
<keyword evidence="3 5" id="KW-1133">Transmembrane helix</keyword>
<dbReference type="EMBL" id="AFBI03000032">
    <property type="protein sequence ID" value="EJW03664.1"/>
    <property type="molecule type" value="Genomic_DNA"/>
</dbReference>
<dbReference type="InParanoid" id="J9D833"/>
<evidence type="ECO:0000256" key="4">
    <source>
        <dbReference type="ARBA" id="ARBA00023136"/>
    </source>
</evidence>
<evidence type="ECO:0000256" key="6">
    <source>
        <dbReference type="SAM" id="Coils"/>
    </source>
</evidence>
<gene>
    <name evidence="8" type="ORF">EDEG_02013</name>
</gene>
<evidence type="ECO:0000256" key="1">
    <source>
        <dbReference type="ARBA" id="ARBA00004141"/>
    </source>
</evidence>
<dbReference type="PANTHER" id="PTHR12701:SF20">
    <property type="entry name" value="ENDOPLASMIC RETICULUM TRANSMEMBRANE PROTEIN"/>
    <property type="match status" value="1"/>
</dbReference>
<organism evidence="8 9">
    <name type="scientific">Edhazardia aedis (strain USNM 41457)</name>
    <name type="common">Microsporidian parasite</name>
    <dbReference type="NCBI Taxonomy" id="1003232"/>
    <lineage>
        <taxon>Eukaryota</taxon>
        <taxon>Fungi</taxon>
        <taxon>Fungi incertae sedis</taxon>
        <taxon>Microsporidia</taxon>
        <taxon>Edhazardia</taxon>
    </lineage>
</organism>
<reference evidence="9" key="2">
    <citation type="submission" date="2015-07" db="EMBL/GenBank/DDBJ databases">
        <title>Contrasting host-pathogen interactions and genome evolution in two generalist and specialist microsporidian pathogens of mosquitoes.</title>
        <authorList>
            <consortium name="The Broad Institute Genomics Platform"/>
            <consortium name="The Broad Institute Genome Sequencing Center for Infectious Disease"/>
            <person name="Cuomo C.A."/>
            <person name="Sanscrainte N.D."/>
            <person name="Goldberg J.M."/>
            <person name="Heiman D."/>
            <person name="Young S."/>
            <person name="Zeng Q."/>
            <person name="Becnel J.J."/>
            <person name="Birren B.W."/>
        </authorList>
    </citation>
    <scope>NUCLEOTIDE SEQUENCE [LARGE SCALE GENOMIC DNA]</scope>
    <source>
        <strain evidence="9">USNM 41457</strain>
    </source>
</reference>
<keyword evidence="5" id="KW-0813">Transport</keyword>
<keyword evidence="5" id="KW-0256">Endoplasmic reticulum</keyword>
<dbReference type="FunCoup" id="J9D833">
    <property type="interactions" value="68"/>
</dbReference>
<dbReference type="GO" id="GO:0005789">
    <property type="term" value="C:endoplasmic reticulum membrane"/>
    <property type="evidence" value="ECO:0007669"/>
    <property type="project" value="UniProtKB-SubCell"/>
</dbReference>